<organism evidence="1 2">
    <name type="scientific">Dermacentor silvarum</name>
    <name type="common">Tick</name>
    <dbReference type="NCBI Taxonomy" id="543639"/>
    <lineage>
        <taxon>Eukaryota</taxon>
        <taxon>Metazoa</taxon>
        <taxon>Ecdysozoa</taxon>
        <taxon>Arthropoda</taxon>
        <taxon>Chelicerata</taxon>
        <taxon>Arachnida</taxon>
        <taxon>Acari</taxon>
        <taxon>Parasitiformes</taxon>
        <taxon>Ixodida</taxon>
        <taxon>Ixodoidea</taxon>
        <taxon>Ixodidae</taxon>
        <taxon>Rhipicephalinae</taxon>
        <taxon>Dermacentor</taxon>
    </lineage>
</organism>
<name>A0ACB8D6U6_DERSI</name>
<protein>
    <submittedName>
        <fullName evidence="1">Uncharacterized protein</fullName>
    </submittedName>
</protein>
<dbReference type="Proteomes" id="UP000821865">
    <property type="component" value="Chromosome 3"/>
</dbReference>
<evidence type="ECO:0000313" key="2">
    <source>
        <dbReference type="Proteomes" id="UP000821865"/>
    </source>
</evidence>
<reference evidence="1" key="1">
    <citation type="submission" date="2020-05" db="EMBL/GenBank/DDBJ databases">
        <title>Large-scale comparative analyses of tick genomes elucidate their genetic diversity and vector capacities.</title>
        <authorList>
            <person name="Jia N."/>
            <person name="Wang J."/>
            <person name="Shi W."/>
            <person name="Du L."/>
            <person name="Sun Y."/>
            <person name="Zhan W."/>
            <person name="Jiang J."/>
            <person name="Wang Q."/>
            <person name="Zhang B."/>
            <person name="Ji P."/>
            <person name="Sakyi L.B."/>
            <person name="Cui X."/>
            <person name="Yuan T."/>
            <person name="Jiang B."/>
            <person name="Yang W."/>
            <person name="Lam T.T.-Y."/>
            <person name="Chang Q."/>
            <person name="Ding S."/>
            <person name="Wang X."/>
            <person name="Zhu J."/>
            <person name="Ruan X."/>
            <person name="Zhao L."/>
            <person name="Wei J."/>
            <person name="Que T."/>
            <person name="Du C."/>
            <person name="Cheng J."/>
            <person name="Dai P."/>
            <person name="Han X."/>
            <person name="Huang E."/>
            <person name="Gao Y."/>
            <person name="Liu J."/>
            <person name="Shao H."/>
            <person name="Ye R."/>
            <person name="Li L."/>
            <person name="Wei W."/>
            <person name="Wang X."/>
            <person name="Wang C."/>
            <person name="Yang T."/>
            <person name="Huo Q."/>
            <person name="Li W."/>
            <person name="Guo W."/>
            <person name="Chen H."/>
            <person name="Zhou L."/>
            <person name="Ni X."/>
            <person name="Tian J."/>
            <person name="Zhou Y."/>
            <person name="Sheng Y."/>
            <person name="Liu T."/>
            <person name="Pan Y."/>
            <person name="Xia L."/>
            <person name="Li J."/>
            <person name="Zhao F."/>
            <person name="Cao W."/>
        </authorList>
    </citation>
    <scope>NUCLEOTIDE SEQUENCE</scope>
    <source>
        <strain evidence="1">Dsil-2018</strain>
    </source>
</reference>
<proteinExistence type="predicted"/>
<accession>A0ACB8D6U6</accession>
<sequence>MEEDSMYKSPSPLDLYLEGQKITESNKTRILGFWIQSNLKASYTIQTLRPATNRISWIIKRITRSRKGMREETTLRLVQALVI</sequence>
<dbReference type="EMBL" id="CM023472">
    <property type="protein sequence ID" value="KAH7960108.1"/>
    <property type="molecule type" value="Genomic_DNA"/>
</dbReference>
<evidence type="ECO:0000313" key="1">
    <source>
        <dbReference type="EMBL" id="KAH7960108.1"/>
    </source>
</evidence>
<gene>
    <name evidence="1" type="ORF">HPB49_017023</name>
</gene>
<comment type="caution">
    <text evidence="1">The sequence shown here is derived from an EMBL/GenBank/DDBJ whole genome shotgun (WGS) entry which is preliminary data.</text>
</comment>
<keyword evidence="2" id="KW-1185">Reference proteome</keyword>